<organism evidence="1 2">
    <name type="scientific">Paucimonas lemoignei</name>
    <name type="common">Pseudomonas lemoignei</name>
    <dbReference type="NCBI Taxonomy" id="29443"/>
    <lineage>
        <taxon>Bacteria</taxon>
        <taxon>Pseudomonadati</taxon>
        <taxon>Pseudomonadota</taxon>
        <taxon>Betaproteobacteria</taxon>
        <taxon>Burkholderiales</taxon>
        <taxon>Burkholderiaceae</taxon>
        <taxon>Paucimonas</taxon>
    </lineage>
</organism>
<sequence length="369" mass="41322">MRLLTIQNGREQGVLITRLWRFSLLAALSGIFGKCPDFPGTAFAYALLGHLVELGDVKMNAMRLAILSCGCACAWMMQPAQADSYDENGRSLADEPVSSALAEKSIDADMLAAVPSHLASHEPAVSPTGTRVQFDSGTIENVHRIVGFWPSVHWLNSRNRGSSMAALGYTWRNLRLEGALFKERDSDQSRNSNTELLRMDAAKRRLAYKFGPNWAFQLSRGYLNTPDQFRQDQKSRRRTASLTYRNEFAGNPWHSTLAYARGKGSSGTDSTTYLLDTAMQLGLQHTVFGRIERGGHDELFLDEEGPRNRVYNVNKMSVGYLYEVKTEGPARLGVGGVVSRRDMPNELLSYYGDKTTSYTVFFRLQMKFN</sequence>
<evidence type="ECO:0000313" key="1">
    <source>
        <dbReference type="EMBL" id="TCS35848.1"/>
    </source>
</evidence>
<name>A0A4R3HSC8_PAULE</name>
<dbReference type="EMBL" id="SLZQ01000009">
    <property type="protein sequence ID" value="TCS35848.1"/>
    <property type="molecule type" value="Genomic_DNA"/>
</dbReference>
<accession>A0A4R3HSC8</accession>
<gene>
    <name evidence="1" type="ORF">EDC30_109149</name>
</gene>
<reference evidence="1 2" key="1">
    <citation type="submission" date="2019-03" db="EMBL/GenBank/DDBJ databases">
        <title>Genomic Encyclopedia of Type Strains, Phase IV (KMG-IV): sequencing the most valuable type-strain genomes for metagenomic binning, comparative biology and taxonomic classification.</title>
        <authorList>
            <person name="Goeker M."/>
        </authorList>
    </citation>
    <scope>NUCLEOTIDE SEQUENCE [LARGE SCALE GENOMIC DNA]</scope>
    <source>
        <strain evidence="1 2">DSM 7445</strain>
    </source>
</reference>
<protein>
    <submittedName>
        <fullName evidence="1">Uncharacterized protein</fullName>
    </submittedName>
</protein>
<comment type="caution">
    <text evidence="1">The sequence shown here is derived from an EMBL/GenBank/DDBJ whole genome shotgun (WGS) entry which is preliminary data.</text>
</comment>
<proteinExistence type="predicted"/>
<dbReference type="Proteomes" id="UP000295382">
    <property type="component" value="Unassembled WGS sequence"/>
</dbReference>
<evidence type="ECO:0000313" key="2">
    <source>
        <dbReference type="Proteomes" id="UP000295382"/>
    </source>
</evidence>
<dbReference type="AlphaFoldDB" id="A0A4R3HSC8"/>
<keyword evidence="2" id="KW-1185">Reference proteome</keyword>